<dbReference type="PANTHER" id="PTHR30572">
    <property type="entry name" value="MEMBRANE COMPONENT OF TRANSPORTER-RELATED"/>
    <property type="match status" value="1"/>
</dbReference>
<evidence type="ECO:0000256" key="2">
    <source>
        <dbReference type="ARBA" id="ARBA00022475"/>
    </source>
</evidence>
<organism evidence="10 11">
    <name type="scientific">Eubacterium ruminantium</name>
    <dbReference type="NCBI Taxonomy" id="42322"/>
    <lineage>
        <taxon>Bacteria</taxon>
        <taxon>Bacillati</taxon>
        <taxon>Bacillota</taxon>
        <taxon>Clostridia</taxon>
        <taxon>Eubacteriales</taxon>
        <taxon>Eubacteriaceae</taxon>
        <taxon>Eubacterium</taxon>
    </lineage>
</organism>
<dbReference type="InterPro" id="IPR003838">
    <property type="entry name" value="ABC3_permease_C"/>
</dbReference>
<feature type="domain" description="MacB-like periplasmic core" evidence="9">
    <location>
        <begin position="462"/>
        <end position="665"/>
    </location>
</feature>
<comment type="subcellular location">
    <subcellularLocation>
        <location evidence="1">Cell membrane</location>
        <topology evidence="1">Multi-pass membrane protein</topology>
    </subcellularLocation>
</comment>
<dbReference type="InterPro" id="IPR025857">
    <property type="entry name" value="MacB_PCD"/>
</dbReference>
<dbReference type="GO" id="GO:0022857">
    <property type="term" value="F:transmembrane transporter activity"/>
    <property type="evidence" value="ECO:0007669"/>
    <property type="project" value="TreeGrafter"/>
</dbReference>
<evidence type="ECO:0000259" key="9">
    <source>
        <dbReference type="Pfam" id="PF12704"/>
    </source>
</evidence>
<feature type="transmembrane region" description="Helical" evidence="7">
    <location>
        <begin position="698"/>
        <end position="720"/>
    </location>
</feature>
<feature type="transmembrane region" description="Helical" evidence="7">
    <location>
        <begin position="336"/>
        <end position="358"/>
    </location>
</feature>
<feature type="domain" description="ABC3 transporter permease C-terminal" evidence="8">
    <location>
        <begin position="246"/>
        <end position="365"/>
    </location>
</feature>
<feature type="transmembrane region" description="Helical" evidence="7">
    <location>
        <begin position="457"/>
        <end position="478"/>
    </location>
</feature>
<sequence length="823" mass="91952">MKVFIKYIFKNMTEKKGRFVLLILSIALSTALLVACTGLVDVIKDGFTSQLTEMSEGQDIYVVNNSDNPYFTEQDIDTSNLENIVGRLETVGVISENEKIRYVSVSGRKSYDKSIIEGEMNYEDNSASCMISKRIADERDINIGDILSININGEEKGFEVASIAANEGTFYGDTNNSFNIIVPYEYLNEEMDAHDTYNVITAQVKSGSVKKFVKQFNNANEFFEASNIGDISFIGVGTLNVSLYGMLSIVVLVSSIIIYGVFKLIINERLSVIGTFMSQGATKKKIERIILSESLMYSIIAGIVGSAIGELILFGIGRMVSPLAKYKIYLPFNVNYVHVIIGIIFAIILSILSAYMPVRAVRKLEVKDVILNRVESINKKGKAKFIIGLIIFVASIVLYEVDKKPSVLSVIEMIGIIVGLIMIVPTIVKLVSSLFCKIFKNNTNVYLAMNNVRTSKLLRNNIVLIIISLTSVFLVSSVGETMKDVVNDAYEEMKYDYKIQSIMASNDRISTTDRIIEKLNSIDGVDKDSICPELRTMGEIKGQTILVMGVEPKTYADMNLYLKLKEKKYKDDYEEFANAEDNAVVITEVKAKEFNKKKGDMIDIVVNSKTYTFRVAAIIDGGLYNNSTFCLIKKSDMIREMHIKEADEITFKVNGDSEQVMDEVRPYLYSIGVQYSTRAEDTQKNIENNEMMSKVISAFSYLAMFVASIGVLNNIVICFNQRKKEFAVLASVGMNVGKRRNLILTESLICVLWSIIIAIPFTLFVNLLVSNSLKYSGLLFDIAFSWTSVPVFSTLIVAIILLASLSTVRKSKKLSVVGELKYE</sequence>
<dbReference type="InterPro" id="IPR050250">
    <property type="entry name" value="Macrolide_Exporter_MacB"/>
</dbReference>
<proteinExistence type="inferred from homology"/>
<evidence type="ECO:0000256" key="5">
    <source>
        <dbReference type="ARBA" id="ARBA00023136"/>
    </source>
</evidence>
<keyword evidence="11" id="KW-1185">Reference proteome</keyword>
<evidence type="ECO:0000313" key="10">
    <source>
        <dbReference type="EMBL" id="SJZ42972.1"/>
    </source>
</evidence>
<dbReference type="GO" id="GO:0005886">
    <property type="term" value="C:plasma membrane"/>
    <property type="evidence" value="ECO:0007669"/>
    <property type="project" value="UniProtKB-SubCell"/>
</dbReference>
<protein>
    <submittedName>
        <fullName evidence="10">Putative ABC transport system permease protein</fullName>
    </submittedName>
</protein>
<evidence type="ECO:0000256" key="7">
    <source>
        <dbReference type="SAM" id="Phobius"/>
    </source>
</evidence>
<keyword evidence="2" id="KW-1003">Cell membrane</keyword>
<feature type="domain" description="ABC3 transporter permease C-terminal" evidence="8">
    <location>
        <begin position="698"/>
        <end position="815"/>
    </location>
</feature>
<dbReference type="Pfam" id="PF02687">
    <property type="entry name" value="FtsX"/>
    <property type="match status" value="2"/>
</dbReference>
<reference evidence="10 11" key="1">
    <citation type="submission" date="2017-02" db="EMBL/GenBank/DDBJ databases">
        <authorList>
            <person name="Peterson S.W."/>
        </authorList>
    </citation>
    <scope>NUCLEOTIDE SEQUENCE [LARGE SCALE GENOMIC DNA]</scope>
    <source>
        <strain evidence="10 11">ATCC 17233</strain>
    </source>
</reference>
<dbReference type="AlphaFoldDB" id="A0A1T4KKL5"/>
<gene>
    <name evidence="10" type="ORF">SAMN02745110_00438</name>
</gene>
<feature type="transmembrane region" description="Helical" evidence="7">
    <location>
        <begin position="383"/>
        <end position="401"/>
    </location>
</feature>
<evidence type="ECO:0000256" key="3">
    <source>
        <dbReference type="ARBA" id="ARBA00022692"/>
    </source>
</evidence>
<evidence type="ECO:0000256" key="6">
    <source>
        <dbReference type="ARBA" id="ARBA00038076"/>
    </source>
</evidence>
<evidence type="ECO:0000256" key="4">
    <source>
        <dbReference type="ARBA" id="ARBA00022989"/>
    </source>
</evidence>
<feature type="transmembrane region" description="Helical" evidence="7">
    <location>
        <begin position="783"/>
        <end position="805"/>
    </location>
</feature>
<keyword evidence="5 7" id="KW-0472">Membrane</keyword>
<comment type="similarity">
    <text evidence="6">Belongs to the ABC-4 integral membrane protein family.</text>
</comment>
<dbReference type="Proteomes" id="UP000189857">
    <property type="component" value="Unassembled WGS sequence"/>
</dbReference>
<evidence type="ECO:0000259" key="8">
    <source>
        <dbReference type="Pfam" id="PF02687"/>
    </source>
</evidence>
<dbReference type="EMBL" id="FUXA01000004">
    <property type="protein sequence ID" value="SJZ42972.1"/>
    <property type="molecule type" value="Genomic_DNA"/>
</dbReference>
<name>A0A1T4KKL5_9FIRM</name>
<feature type="transmembrane region" description="Helical" evidence="7">
    <location>
        <begin position="413"/>
        <end position="436"/>
    </location>
</feature>
<dbReference type="Pfam" id="PF12704">
    <property type="entry name" value="MacB_PCD"/>
    <property type="match status" value="2"/>
</dbReference>
<accession>A0A1T4KKL5</accession>
<feature type="transmembrane region" description="Helical" evidence="7">
    <location>
        <begin position="741"/>
        <end position="763"/>
    </location>
</feature>
<feature type="transmembrane region" description="Helical" evidence="7">
    <location>
        <begin position="294"/>
        <end position="316"/>
    </location>
</feature>
<evidence type="ECO:0000256" key="1">
    <source>
        <dbReference type="ARBA" id="ARBA00004651"/>
    </source>
</evidence>
<keyword evidence="4 7" id="KW-1133">Transmembrane helix</keyword>
<dbReference type="PANTHER" id="PTHR30572:SF4">
    <property type="entry name" value="ABC TRANSPORTER PERMEASE YTRF"/>
    <property type="match status" value="1"/>
</dbReference>
<evidence type="ECO:0000313" key="11">
    <source>
        <dbReference type="Proteomes" id="UP000189857"/>
    </source>
</evidence>
<dbReference type="RefSeq" id="WP_078786114.1">
    <property type="nucleotide sequence ID" value="NZ_FMTO01000003.1"/>
</dbReference>
<feature type="domain" description="MacB-like periplasmic core" evidence="9">
    <location>
        <begin position="20"/>
        <end position="208"/>
    </location>
</feature>
<feature type="transmembrane region" description="Helical" evidence="7">
    <location>
        <begin position="241"/>
        <end position="262"/>
    </location>
</feature>
<keyword evidence="3 7" id="KW-0812">Transmembrane</keyword>
<dbReference type="OrthoDB" id="1711021at2"/>